<protein>
    <submittedName>
        <fullName evidence="7">Glutathionylspermidine synthase</fullName>
    </submittedName>
</protein>
<evidence type="ECO:0000256" key="2">
    <source>
        <dbReference type="ARBA" id="ARBA00022723"/>
    </source>
</evidence>
<feature type="domain" description="Glutathionylspermidine synthase pre-ATP-grasp-like" evidence="6">
    <location>
        <begin position="18"/>
        <end position="410"/>
    </location>
</feature>
<keyword evidence="8" id="KW-1185">Reference proteome</keyword>
<evidence type="ECO:0000256" key="5">
    <source>
        <dbReference type="ARBA" id="ARBA00022842"/>
    </source>
</evidence>
<keyword evidence="5" id="KW-0460">Magnesium</keyword>
<comment type="caution">
    <text evidence="7">The sequence shown here is derived from an EMBL/GenBank/DDBJ whole genome shotgun (WGS) entry which is preliminary data.</text>
</comment>
<name>A0AAJ1WNV6_9BACL</name>
<keyword evidence="2" id="KW-0479">Metal-binding</keyword>
<dbReference type="Proteomes" id="UP001238450">
    <property type="component" value="Unassembled WGS sequence"/>
</dbReference>
<keyword evidence="3" id="KW-0547">Nucleotide-binding</keyword>
<keyword evidence="4" id="KW-0067">ATP-binding</keyword>
<dbReference type="GO" id="GO:0005524">
    <property type="term" value="F:ATP binding"/>
    <property type="evidence" value="ECO:0007669"/>
    <property type="project" value="UniProtKB-KW"/>
</dbReference>
<dbReference type="AlphaFoldDB" id="A0AAJ1WNV6"/>
<gene>
    <name evidence="7" type="ORF">J2Z48_000075</name>
</gene>
<keyword evidence="1" id="KW-0436">Ligase</keyword>
<dbReference type="GO" id="GO:0046872">
    <property type="term" value="F:metal ion binding"/>
    <property type="evidence" value="ECO:0007669"/>
    <property type="project" value="UniProtKB-KW"/>
</dbReference>
<dbReference type="SUPFAM" id="SSF56059">
    <property type="entry name" value="Glutathione synthetase ATP-binding domain-like"/>
    <property type="match status" value="1"/>
</dbReference>
<dbReference type="InterPro" id="IPR016185">
    <property type="entry name" value="PreATP-grasp_dom_sf"/>
</dbReference>
<dbReference type="GO" id="GO:0016874">
    <property type="term" value="F:ligase activity"/>
    <property type="evidence" value="ECO:0007669"/>
    <property type="project" value="UniProtKB-KW"/>
</dbReference>
<evidence type="ECO:0000259" key="6">
    <source>
        <dbReference type="Pfam" id="PF03738"/>
    </source>
</evidence>
<dbReference type="Pfam" id="PF03738">
    <property type="entry name" value="GSP_synth"/>
    <property type="match status" value="1"/>
</dbReference>
<sequence>MMNNYIQTREQMYRSIREQGMFTWDLTQGQEYALGCCEVVTESFVHEIREATQKIGSLYERLIHSLQQGSDELLSELGIPREAFPFCRTTLPLSFITAVGRFDFACTPKGIKMMEFNSDTPTSVVEAYYANEQVCRFFGMENPNHGMEIHITRAFRQTVTAYQESGYSTDTKVFTSIGGHAEDEGTAKFLLRHSGIGGRFVPLSQVGISLDDHQVCYFDEGNWHPVDVLYRLHAGEFFAKDQTEQGYPIGAHILQLVAKKRLAMINPPSAFVAQTKAIQALIWSLHEQNQFFTTEEHKVIETYFLPTYLDNEFCGKKPFVKKPILGREGGAVTLFSAEGEVIAKDGEGEYKDQMMIYQELAELPTIEVETMKGPYRGKLLWGCFYVGGQASALVTRLDREITGNLAYYLPFGYK</sequence>
<evidence type="ECO:0000256" key="4">
    <source>
        <dbReference type="ARBA" id="ARBA00022840"/>
    </source>
</evidence>
<evidence type="ECO:0000256" key="3">
    <source>
        <dbReference type="ARBA" id="ARBA00022741"/>
    </source>
</evidence>
<dbReference type="EMBL" id="JAUSUV010000001">
    <property type="protein sequence ID" value="MDQ0415917.1"/>
    <property type="molecule type" value="Genomic_DNA"/>
</dbReference>
<dbReference type="Gene3D" id="3.30.1490.330">
    <property type="match status" value="1"/>
</dbReference>
<dbReference type="SUPFAM" id="SSF52440">
    <property type="entry name" value="PreATP-grasp domain"/>
    <property type="match status" value="1"/>
</dbReference>
<proteinExistence type="predicted"/>
<evidence type="ECO:0000313" key="7">
    <source>
        <dbReference type="EMBL" id="MDQ0415917.1"/>
    </source>
</evidence>
<dbReference type="RefSeq" id="WP_307249899.1">
    <property type="nucleotide sequence ID" value="NZ_JAUSUV010000001.1"/>
</dbReference>
<dbReference type="InterPro" id="IPR005494">
    <property type="entry name" value="GSPS_pre-ATP-grasp-like_dom"/>
</dbReference>
<evidence type="ECO:0000313" key="8">
    <source>
        <dbReference type="Proteomes" id="UP001238450"/>
    </source>
</evidence>
<accession>A0AAJ1WNV6</accession>
<evidence type="ECO:0000256" key="1">
    <source>
        <dbReference type="ARBA" id="ARBA00022598"/>
    </source>
</evidence>
<organism evidence="7 8">
    <name type="scientific">Croceifilum oryzae</name>
    <dbReference type="NCBI Taxonomy" id="1553429"/>
    <lineage>
        <taxon>Bacteria</taxon>
        <taxon>Bacillati</taxon>
        <taxon>Bacillota</taxon>
        <taxon>Bacilli</taxon>
        <taxon>Bacillales</taxon>
        <taxon>Thermoactinomycetaceae</taxon>
        <taxon>Croceifilum</taxon>
    </lineage>
</organism>
<reference evidence="7 8" key="1">
    <citation type="submission" date="2023-07" db="EMBL/GenBank/DDBJ databases">
        <title>Genomic Encyclopedia of Type Strains, Phase IV (KMG-IV): sequencing the most valuable type-strain genomes for metagenomic binning, comparative biology and taxonomic classification.</title>
        <authorList>
            <person name="Goeker M."/>
        </authorList>
    </citation>
    <scope>NUCLEOTIDE SEQUENCE [LARGE SCALE GENOMIC DNA]</scope>
    <source>
        <strain evidence="7 8">DSM 46876</strain>
    </source>
</reference>